<dbReference type="Proteomes" id="UP000815677">
    <property type="component" value="Unassembled WGS sequence"/>
</dbReference>
<protein>
    <submittedName>
        <fullName evidence="2">Serine/threonine protein kinase</fullName>
    </submittedName>
</protein>
<dbReference type="SUPFAM" id="SSF56112">
    <property type="entry name" value="Protein kinase-like (PK-like)"/>
    <property type="match status" value="1"/>
</dbReference>
<keyword evidence="2" id="KW-0723">Serine/threonine-protein kinase</keyword>
<dbReference type="EMBL" id="DF848997">
    <property type="protein sequence ID" value="GAT55373.1"/>
    <property type="molecule type" value="Genomic_DNA"/>
</dbReference>
<keyword evidence="2" id="KW-0418">Kinase</keyword>
<organism evidence="2 3">
    <name type="scientific">Mycena chlorophos</name>
    <name type="common">Agaric fungus</name>
    <name type="synonym">Agaricus chlorophos</name>
    <dbReference type="NCBI Taxonomy" id="658473"/>
    <lineage>
        <taxon>Eukaryota</taxon>
        <taxon>Fungi</taxon>
        <taxon>Dikarya</taxon>
        <taxon>Basidiomycota</taxon>
        <taxon>Agaricomycotina</taxon>
        <taxon>Agaricomycetes</taxon>
        <taxon>Agaricomycetidae</taxon>
        <taxon>Agaricales</taxon>
        <taxon>Marasmiineae</taxon>
        <taxon>Mycenaceae</taxon>
        <taxon>Mycena</taxon>
    </lineage>
</organism>
<keyword evidence="2" id="KW-0808">Transferase</keyword>
<dbReference type="GO" id="GO:0004674">
    <property type="term" value="F:protein serine/threonine kinase activity"/>
    <property type="evidence" value="ECO:0007669"/>
    <property type="project" value="UniProtKB-KW"/>
</dbReference>
<proteinExistence type="predicted"/>
<keyword evidence="3" id="KW-1185">Reference proteome</keyword>
<feature type="compositionally biased region" description="Basic and acidic residues" evidence="1">
    <location>
        <begin position="1"/>
        <end position="11"/>
    </location>
</feature>
<evidence type="ECO:0000313" key="2">
    <source>
        <dbReference type="EMBL" id="GAT55373.1"/>
    </source>
</evidence>
<reference evidence="2" key="1">
    <citation type="submission" date="2014-09" db="EMBL/GenBank/DDBJ databases">
        <title>Genome sequence of the luminous mushroom Mycena chlorophos for searching fungal bioluminescence genes.</title>
        <authorList>
            <person name="Tanaka Y."/>
            <person name="Kasuga D."/>
            <person name="Oba Y."/>
            <person name="Hase S."/>
            <person name="Sato K."/>
            <person name="Oba Y."/>
            <person name="Sakakibara Y."/>
        </authorList>
    </citation>
    <scope>NUCLEOTIDE SEQUENCE</scope>
</reference>
<sequence length="101" mass="10712">PTAAEARDRNHTNSALMFPPTINNLSPRACRPLIRRMLEPDPKARATIEEVLGSAWLTGVEVCWAVASGGEGEGKAGKGASHVHVNARAMAKAVEAQGLRD</sequence>
<evidence type="ECO:0000313" key="3">
    <source>
        <dbReference type="Proteomes" id="UP000815677"/>
    </source>
</evidence>
<evidence type="ECO:0000256" key="1">
    <source>
        <dbReference type="SAM" id="MobiDB-lite"/>
    </source>
</evidence>
<dbReference type="InterPro" id="IPR011009">
    <property type="entry name" value="Kinase-like_dom_sf"/>
</dbReference>
<feature type="region of interest" description="Disordered" evidence="1">
    <location>
        <begin position="1"/>
        <end position="20"/>
    </location>
</feature>
<accession>A0ABQ0LWC6</accession>
<name>A0ABQ0LWC6_MYCCL</name>
<feature type="non-terminal residue" evidence="2">
    <location>
        <position position="1"/>
    </location>
</feature>
<dbReference type="Gene3D" id="1.10.510.10">
    <property type="entry name" value="Transferase(Phosphotransferase) domain 1"/>
    <property type="match status" value="1"/>
</dbReference>
<gene>
    <name evidence="2" type="ORF">MCHLO_12151</name>
</gene>